<keyword evidence="3" id="KW-0032">Aminotransferase</keyword>
<evidence type="ECO:0000256" key="3">
    <source>
        <dbReference type="ARBA" id="ARBA00022576"/>
    </source>
</evidence>
<evidence type="ECO:0000256" key="5">
    <source>
        <dbReference type="ARBA" id="ARBA00022898"/>
    </source>
</evidence>
<proteinExistence type="inferred from homology"/>
<dbReference type="AlphaFoldDB" id="A0A381ZTP0"/>
<feature type="domain" description="Aminotransferase class I/classII large" evidence="6">
    <location>
        <begin position="33"/>
        <end position="376"/>
    </location>
</feature>
<dbReference type="InterPro" id="IPR015421">
    <property type="entry name" value="PyrdxlP-dep_Trfase_major"/>
</dbReference>
<dbReference type="Pfam" id="PF00155">
    <property type="entry name" value="Aminotran_1_2"/>
    <property type="match status" value="1"/>
</dbReference>
<accession>A0A381ZTP0</accession>
<keyword evidence="4" id="KW-0808">Transferase</keyword>
<protein>
    <recommendedName>
        <fullName evidence="6">Aminotransferase class I/classII large domain-containing protein</fullName>
    </recommendedName>
</protein>
<dbReference type="PANTHER" id="PTHR46383:SF2">
    <property type="entry name" value="AMINOTRANSFERASE"/>
    <property type="match status" value="1"/>
</dbReference>
<organism evidence="7">
    <name type="scientific">marine metagenome</name>
    <dbReference type="NCBI Taxonomy" id="408172"/>
    <lineage>
        <taxon>unclassified sequences</taxon>
        <taxon>metagenomes</taxon>
        <taxon>ecological metagenomes</taxon>
    </lineage>
</organism>
<comment type="similarity">
    <text evidence="2">Belongs to the class-I pyridoxal-phosphate-dependent aminotransferase family.</text>
</comment>
<sequence length="394" mass="43543">MVNSWAKRIQAQPMFEVLDLVRGMESLGVDVTHLEIGDTEGFDNVILREHLVARARSMRLGYSPSGGEPRLREVVADMLAKDIGDSIEVDQIAIAPANFLILQAMAAISRPGCGILIPDPGFPTYRLAAEFLELDIRCYDTISKHLGLEIDDVGSLQNDDRPDAIVINNPNNPLGHGAPWRHYQDLIKEAERAGSWLIFDETYINLCYDESMGPSIEVDSNQSIRIFSVSKEHAVPGLRIGYCLAPAHIVETINRFTSLTVSCYPSFVQLAVADYLESDLARRFVEEIRESMTERLLYLEECFEAKGLGSLLMVRPNAGFYAMIRTPGQVDVSERILETDGLATCPGAGFGINSAESIRVSLAGRVDEVRMGVERLADVLANPQYAKFRESSGS</sequence>
<dbReference type="CDD" id="cd00609">
    <property type="entry name" value="AAT_like"/>
    <property type="match status" value="1"/>
</dbReference>
<dbReference type="InterPro" id="IPR015424">
    <property type="entry name" value="PyrdxlP-dep_Trfase"/>
</dbReference>
<dbReference type="Gene3D" id="3.40.640.10">
    <property type="entry name" value="Type I PLP-dependent aspartate aminotransferase-like (Major domain)"/>
    <property type="match status" value="1"/>
</dbReference>
<name>A0A381ZTP0_9ZZZZ</name>
<reference evidence="7" key="1">
    <citation type="submission" date="2018-05" db="EMBL/GenBank/DDBJ databases">
        <authorList>
            <person name="Lanie J.A."/>
            <person name="Ng W.-L."/>
            <person name="Kazmierczak K.M."/>
            <person name="Andrzejewski T.M."/>
            <person name="Davidsen T.M."/>
            <person name="Wayne K.J."/>
            <person name="Tettelin H."/>
            <person name="Glass J.I."/>
            <person name="Rusch D."/>
            <person name="Podicherti R."/>
            <person name="Tsui H.-C.T."/>
            <person name="Winkler M.E."/>
        </authorList>
    </citation>
    <scope>NUCLEOTIDE SEQUENCE</scope>
</reference>
<dbReference type="GO" id="GO:0006520">
    <property type="term" value="P:amino acid metabolic process"/>
    <property type="evidence" value="ECO:0007669"/>
    <property type="project" value="InterPro"/>
</dbReference>
<comment type="cofactor">
    <cofactor evidence="1">
        <name>pyridoxal 5'-phosphate</name>
        <dbReference type="ChEBI" id="CHEBI:597326"/>
    </cofactor>
</comment>
<dbReference type="SUPFAM" id="SSF53383">
    <property type="entry name" value="PLP-dependent transferases"/>
    <property type="match status" value="1"/>
</dbReference>
<evidence type="ECO:0000256" key="4">
    <source>
        <dbReference type="ARBA" id="ARBA00022679"/>
    </source>
</evidence>
<dbReference type="InterPro" id="IPR004838">
    <property type="entry name" value="NHTrfase_class1_PyrdxlP-BS"/>
</dbReference>
<evidence type="ECO:0000313" key="7">
    <source>
        <dbReference type="EMBL" id="SVA92600.1"/>
    </source>
</evidence>
<evidence type="ECO:0000256" key="2">
    <source>
        <dbReference type="ARBA" id="ARBA00007441"/>
    </source>
</evidence>
<dbReference type="InterPro" id="IPR050596">
    <property type="entry name" value="AspAT/PAT-like"/>
</dbReference>
<dbReference type="GO" id="GO:0008483">
    <property type="term" value="F:transaminase activity"/>
    <property type="evidence" value="ECO:0007669"/>
    <property type="project" value="UniProtKB-KW"/>
</dbReference>
<evidence type="ECO:0000256" key="1">
    <source>
        <dbReference type="ARBA" id="ARBA00001933"/>
    </source>
</evidence>
<evidence type="ECO:0000259" key="6">
    <source>
        <dbReference type="Pfam" id="PF00155"/>
    </source>
</evidence>
<dbReference type="InterPro" id="IPR004839">
    <property type="entry name" value="Aminotransferase_I/II_large"/>
</dbReference>
<dbReference type="PROSITE" id="PS00105">
    <property type="entry name" value="AA_TRANSFER_CLASS_1"/>
    <property type="match status" value="1"/>
</dbReference>
<gene>
    <name evidence="7" type="ORF">METZ01_LOCUS145454</name>
</gene>
<keyword evidence="5" id="KW-0663">Pyridoxal phosphate</keyword>
<dbReference type="GO" id="GO:0030170">
    <property type="term" value="F:pyridoxal phosphate binding"/>
    <property type="evidence" value="ECO:0007669"/>
    <property type="project" value="InterPro"/>
</dbReference>
<dbReference type="PANTHER" id="PTHR46383">
    <property type="entry name" value="ASPARTATE AMINOTRANSFERASE"/>
    <property type="match status" value="1"/>
</dbReference>
<dbReference type="EMBL" id="UINC01022612">
    <property type="protein sequence ID" value="SVA92600.1"/>
    <property type="molecule type" value="Genomic_DNA"/>
</dbReference>